<keyword evidence="5 9" id="KW-0378">Hydrolase</keyword>
<evidence type="ECO:0000256" key="7">
    <source>
        <dbReference type="ARBA" id="ARBA00023316"/>
    </source>
</evidence>
<feature type="active site" evidence="8">
    <location>
        <position position="290"/>
    </location>
</feature>
<proteinExistence type="inferred from homology"/>
<evidence type="ECO:0000256" key="2">
    <source>
        <dbReference type="ARBA" id="ARBA00008834"/>
    </source>
</evidence>
<name>A0AAP0C0H8_9ASPA</name>
<dbReference type="GO" id="GO:0005975">
    <property type="term" value="P:carbohydrate metabolic process"/>
    <property type="evidence" value="ECO:0007669"/>
    <property type="project" value="InterPro"/>
</dbReference>
<gene>
    <name evidence="11" type="ORF">KSP39_PZI001609</name>
</gene>
<evidence type="ECO:0000256" key="3">
    <source>
        <dbReference type="ARBA" id="ARBA00022512"/>
    </source>
</evidence>
<evidence type="ECO:0000256" key="10">
    <source>
        <dbReference type="SAM" id="SignalP"/>
    </source>
</evidence>
<dbReference type="InterPro" id="IPR000743">
    <property type="entry name" value="Glyco_hydro_28"/>
</dbReference>
<organism evidence="11 12">
    <name type="scientific">Platanthera zijinensis</name>
    <dbReference type="NCBI Taxonomy" id="2320716"/>
    <lineage>
        <taxon>Eukaryota</taxon>
        <taxon>Viridiplantae</taxon>
        <taxon>Streptophyta</taxon>
        <taxon>Embryophyta</taxon>
        <taxon>Tracheophyta</taxon>
        <taxon>Spermatophyta</taxon>
        <taxon>Magnoliopsida</taxon>
        <taxon>Liliopsida</taxon>
        <taxon>Asparagales</taxon>
        <taxon>Orchidaceae</taxon>
        <taxon>Orchidoideae</taxon>
        <taxon>Orchideae</taxon>
        <taxon>Orchidinae</taxon>
        <taxon>Platanthera</taxon>
    </lineage>
</organism>
<evidence type="ECO:0000313" key="12">
    <source>
        <dbReference type="Proteomes" id="UP001418222"/>
    </source>
</evidence>
<comment type="similarity">
    <text evidence="2 9">Belongs to the glycosyl hydrolase 28 family.</text>
</comment>
<comment type="subcellular location">
    <subcellularLocation>
        <location evidence="1">Secreted</location>
        <location evidence="1">Cell wall</location>
    </subcellularLocation>
</comment>
<reference evidence="11 12" key="1">
    <citation type="journal article" date="2022" name="Nat. Plants">
        <title>Genomes of leafy and leafless Platanthera orchids illuminate the evolution of mycoheterotrophy.</title>
        <authorList>
            <person name="Li M.H."/>
            <person name="Liu K.W."/>
            <person name="Li Z."/>
            <person name="Lu H.C."/>
            <person name="Ye Q.L."/>
            <person name="Zhang D."/>
            <person name="Wang J.Y."/>
            <person name="Li Y.F."/>
            <person name="Zhong Z.M."/>
            <person name="Liu X."/>
            <person name="Yu X."/>
            <person name="Liu D.K."/>
            <person name="Tu X.D."/>
            <person name="Liu B."/>
            <person name="Hao Y."/>
            <person name="Liao X.Y."/>
            <person name="Jiang Y.T."/>
            <person name="Sun W.H."/>
            <person name="Chen J."/>
            <person name="Chen Y.Q."/>
            <person name="Ai Y."/>
            <person name="Zhai J.W."/>
            <person name="Wu S.S."/>
            <person name="Zhou Z."/>
            <person name="Hsiao Y.Y."/>
            <person name="Wu W.L."/>
            <person name="Chen Y.Y."/>
            <person name="Lin Y.F."/>
            <person name="Hsu J.L."/>
            <person name="Li C.Y."/>
            <person name="Wang Z.W."/>
            <person name="Zhao X."/>
            <person name="Zhong W.Y."/>
            <person name="Ma X.K."/>
            <person name="Ma L."/>
            <person name="Huang J."/>
            <person name="Chen G.Z."/>
            <person name="Huang M.Z."/>
            <person name="Huang L."/>
            <person name="Peng D.H."/>
            <person name="Luo Y.B."/>
            <person name="Zou S.Q."/>
            <person name="Chen S.P."/>
            <person name="Lan S."/>
            <person name="Tsai W.C."/>
            <person name="Van de Peer Y."/>
            <person name="Liu Z.J."/>
        </authorList>
    </citation>
    <scope>NUCLEOTIDE SEQUENCE [LARGE SCALE GENOMIC DNA]</scope>
    <source>
        <strain evidence="11">Lor287</strain>
    </source>
</reference>
<dbReference type="SMART" id="SM00710">
    <property type="entry name" value="PbH1"/>
    <property type="match status" value="4"/>
</dbReference>
<evidence type="ECO:0000256" key="1">
    <source>
        <dbReference type="ARBA" id="ARBA00004191"/>
    </source>
</evidence>
<dbReference type="EMBL" id="JBBWWQ010000002">
    <property type="protein sequence ID" value="KAK8954333.1"/>
    <property type="molecule type" value="Genomic_DNA"/>
</dbReference>
<accession>A0AAP0C0H8</accession>
<dbReference type="GO" id="GO:0004650">
    <property type="term" value="F:polygalacturonase activity"/>
    <property type="evidence" value="ECO:0007669"/>
    <property type="project" value="InterPro"/>
</dbReference>
<comment type="caution">
    <text evidence="11">The sequence shown here is derived from an EMBL/GenBank/DDBJ whole genome shotgun (WGS) entry which is preliminary data.</text>
</comment>
<dbReference type="Gene3D" id="2.160.20.10">
    <property type="entry name" value="Single-stranded right-handed beta-helix, Pectin lyase-like"/>
    <property type="match status" value="1"/>
</dbReference>
<keyword evidence="3" id="KW-0134">Cell wall</keyword>
<evidence type="ECO:0000256" key="8">
    <source>
        <dbReference type="PROSITE-ProRule" id="PRU10052"/>
    </source>
</evidence>
<keyword evidence="12" id="KW-1185">Reference proteome</keyword>
<dbReference type="InterPro" id="IPR011050">
    <property type="entry name" value="Pectin_lyase_fold/virulence"/>
</dbReference>
<evidence type="ECO:0000256" key="5">
    <source>
        <dbReference type="ARBA" id="ARBA00022801"/>
    </source>
</evidence>
<protein>
    <submittedName>
        <fullName evidence="11">Polygalacturonase</fullName>
    </submittedName>
</protein>
<evidence type="ECO:0000256" key="9">
    <source>
        <dbReference type="RuleBase" id="RU361169"/>
    </source>
</evidence>
<dbReference type="InterPro" id="IPR006626">
    <property type="entry name" value="PbH1"/>
</dbReference>
<feature type="chain" id="PRO_5042856943" evidence="10">
    <location>
        <begin position="22"/>
        <end position="464"/>
    </location>
</feature>
<dbReference type="PROSITE" id="PS00502">
    <property type="entry name" value="POLYGALACTURONASE"/>
    <property type="match status" value="1"/>
</dbReference>
<dbReference type="Proteomes" id="UP001418222">
    <property type="component" value="Unassembled WGS sequence"/>
</dbReference>
<dbReference type="InterPro" id="IPR012334">
    <property type="entry name" value="Pectin_lyas_fold"/>
</dbReference>
<keyword evidence="10" id="KW-0732">Signal</keyword>
<sequence>MTITIMALLLPLLSCFGGSYARLHYHKPRHPEQRSGVISEGPVVDPPANTFDAAADNSSSDACVFDVRDFGAAGDGYTDDTESFLLAWRAACAADSGVLLVPSDGVFMITSTIFSGPCQPGLLFQVEGVLMPPGGPACWPKKDSKRQWLVFYRMDGMTLAGDGTIEGNGEEWWNLPCKPHRGPNGSTMPGPCYSPALIRFFMSSNLTIRDLSIQNSPQFHIKFDGCDGVLIQGLSINSPPLSPNTDGIHLEDTKYVGIYDTTISNGDDCISIGPGCADVDIQNVTCGPGHGISIGSLGNENSEACVSNITVRNSAIRNSDNGVRIKTWQGGSGSVSGILFDSVFMENVRNCIIVDQYYCLTKDCRNQTSAVHVTDVAYANIKGTYDVRAPAIHFACSDAVPCTNISMSEVELLPFEGELVEDPFCWNAYGEMQTMTIPPMDCLQDGNPETLHEGAGGLHQCLMM</sequence>
<evidence type="ECO:0000256" key="6">
    <source>
        <dbReference type="ARBA" id="ARBA00023295"/>
    </source>
</evidence>
<dbReference type="GO" id="GO:0071555">
    <property type="term" value="P:cell wall organization"/>
    <property type="evidence" value="ECO:0007669"/>
    <property type="project" value="UniProtKB-KW"/>
</dbReference>
<keyword evidence="7" id="KW-0961">Cell wall biogenesis/degradation</keyword>
<evidence type="ECO:0000313" key="11">
    <source>
        <dbReference type="EMBL" id="KAK8954333.1"/>
    </source>
</evidence>
<dbReference type="AlphaFoldDB" id="A0AAP0C0H8"/>
<keyword evidence="4" id="KW-0964">Secreted</keyword>
<dbReference type="PANTHER" id="PTHR31375">
    <property type="match status" value="1"/>
</dbReference>
<feature type="signal peptide" evidence="10">
    <location>
        <begin position="1"/>
        <end position="21"/>
    </location>
</feature>
<keyword evidence="6 9" id="KW-0326">Glycosidase</keyword>
<evidence type="ECO:0000256" key="4">
    <source>
        <dbReference type="ARBA" id="ARBA00022525"/>
    </source>
</evidence>
<dbReference type="FunFam" id="2.160.20.10:FF:000012">
    <property type="entry name" value="Polygalacturonase At1g48100 family"/>
    <property type="match status" value="1"/>
</dbReference>
<dbReference type="Pfam" id="PF00295">
    <property type="entry name" value="Glyco_hydro_28"/>
    <property type="match status" value="1"/>
</dbReference>
<dbReference type="SUPFAM" id="SSF51126">
    <property type="entry name" value="Pectin lyase-like"/>
    <property type="match status" value="1"/>
</dbReference>